<dbReference type="AlphaFoldDB" id="A0AAE0DWR5"/>
<protein>
    <recommendedName>
        <fullName evidence="2">Reverse transcriptase zinc-binding domain-containing protein</fullName>
    </recommendedName>
</protein>
<dbReference type="Pfam" id="PF13966">
    <property type="entry name" value="zf-RVT"/>
    <property type="match status" value="1"/>
</dbReference>
<keyword evidence="1" id="KW-0812">Transmembrane</keyword>
<name>A0AAE0DWR5_9ROSI</name>
<dbReference type="EMBL" id="JANJYJ010000008">
    <property type="protein sequence ID" value="KAK3193743.1"/>
    <property type="molecule type" value="Genomic_DNA"/>
</dbReference>
<proteinExistence type="predicted"/>
<comment type="caution">
    <text evidence="3">The sequence shown here is derived from an EMBL/GenBank/DDBJ whole genome shotgun (WGS) entry which is preliminary data.</text>
</comment>
<feature type="domain" description="Reverse transcriptase zinc-binding" evidence="2">
    <location>
        <begin position="26"/>
        <end position="90"/>
    </location>
</feature>
<keyword evidence="4" id="KW-1185">Reference proteome</keyword>
<evidence type="ECO:0000313" key="3">
    <source>
        <dbReference type="EMBL" id="KAK3193743.1"/>
    </source>
</evidence>
<reference evidence="3" key="1">
    <citation type="journal article" date="2023" name="Plant J.">
        <title>Genome sequences and population genomics provide insights into the demographic history, inbreeding, and mutation load of two 'living fossil' tree species of Dipteronia.</title>
        <authorList>
            <person name="Feng Y."/>
            <person name="Comes H.P."/>
            <person name="Chen J."/>
            <person name="Zhu S."/>
            <person name="Lu R."/>
            <person name="Zhang X."/>
            <person name="Li P."/>
            <person name="Qiu J."/>
            <person name="Olsen K.M."/>
            <person name="Qiu Y."/>
        </authorList>
    </citation>
    <scope>NUCLEOTIDE SEQUENCE</scope>
    <source>
        <strain evidence="3">NBL</strain>
    </source>
</reference>
<dbReference type="Proteomes" id="UP001281410">
    <property type="component" value="Unassembled WGS sequence"/>
</dbReference>
<evidence type="ECO:0000259" key="2">
    <source>
        <dbReference type="Pfam" id="PF13966"/>
    </source>
</evidence>
<sequence length="341" mass="38560">MYKVRSGYKVGLGLVSVASSSGPNRLDSWWTALWRLKIPAKVNIFIWRVCHGWLPTLSQLAKYGVHVGVTCPVCMRNLETIMHALWVCSNFKAQRRNCLFSRVLEWTDNSSFLDLMLACFHSLKHDELELLCVMFWRGWWIRNQVLHNSNVMCDKDVVSWSENYLASFRSANVREAVLSGSSLYAIVRWCNPERGFYKVNNYAAIHEIVIVFGLVLLFETIWVRLWDPHYSELSSAFLSPCGRGYCNSAWHFFCCGFLPCPAVVDLINLGVAHAADIGVVVIGDILSLINCDSISVSFVSKNANVVAHCLAKLVPSSVDDIFWMESCPPCVESLVQSDMPF</sequence>
<organism evidence="3 4">
    <name type="scientific">Dipteronia sinensis</name>
    <dbReference type="NCBI Taxonomy" id="43782"/>
    <lineage>
        <taxon>Eukaryota</taxon>
        <taxon>Viridiplantae</taxon>
        <taxon>Streptophyta</taxon>
        <taxon>Embryophyta</taxon>
        <taxon>Tracheophyta</taxon>
        <taxon>Spermatophyta</taxon>
        <taxon>Magnoliopsida</taxon>
        <taxon>eudicotyledons</taxon>
        <taxon>Gunneridae</taxon>
        <taxon>Pentapetalae</taxon>
        <taxon>rosids</taxon>
        <taxon>malvids</taxon>
        <taxon>Sapindales</taxon>
        <taxon>Sapindaceae</taxon>
        <taxon>Hippocastanoideae</taxon>
        <taxon>Acereae</taxon>
        <taxon>Dipteronia</taxon>
    </lineage>
</organism>
<dbReference type="InterPro" id="IPR026960">
    <property type="entry name" value="RVT-Znf"/>
</dbReference>
<evidence type="ECO:0000256" key="1">
    <source>
        <dbReference type="SAM" id="Phobius"/>
    </source>
</evidence>
<feature type="transmembrane region" description="Helical" evidence="1">
    <location>
        <begin position="204"/>
        <end position="226"/>
    </location>
</feature>
<accession>A0AAE0DWR5</accession>
<evidence type="ECO:0000313" key="4">
    <source>
        <dbReference type="Proteomes" id="UP001281410"/>
    </source>
</evidence>
<gene>
    <name evidence="3" type="ORF">Dsin_025053</name>
</gene>
<keyword evidence="1" id="KW-1133">Transmembrane helix</keyword>
<keyword evidence="1" id="KW-0472">Membrane</keyword>